<keyword evidence="5 7" id="KW-0378">Hydrolase</keyword>
<proteinExistence type="inferred from homology"/>
<gene>
    <name evidence="7 9" type="primary">gloB</name>
    <name evidence="9" type="ORF">JCM17846_03610</name>
</gene>
<feature type="binding site" evidence="7">
    <location>
        <position position="136"/>
    </location>
    <ligand>
        <name>Zn(2+)</name>
        <dbReference type="ChEBI" id="CHEBI:29105"/>
        <label>2</label>
    </ligand>
</feature>
<comment type="similarity">
    <text evidence="3 7">Belongs to the metallo-beta-lactamase superfamily. Glyoxalase II family.</text>
</comment>
<feature type="binding site" evidence="7">
    <location>
        <position position="63"/>
    </location>
    <ligand>
        <name>Zn(2+)</name>
        <dbReference type="ChEBI" id="CHEBI:29105"/>
        <label>2</label>
    </ligand>
</feature>
<dbReference type="EC" id="3.1.2.6" evidence="7"/>
<dbReference type="InterPro" id="IPR050110">
    <property type="entry name" value="Glyoxalase_II_hydrolase"/>
</dbReference>
<keyword evidence="10" id="KW-1185">Reference proteome</keyword>
<feature type="domain" description="Metallo-beta-lactamase" evidence="8">
    <location>
        <begin position="16"/>
        <end position="174"/>
    </location>
</feature>
<comment type="subunit">
    <text evidence="7">Monomer.</text>
</comment>
<feature type="binding site" evidence="7">
    <location>
        <position position="61"/>
    </location>
    <ligand>
        <name>Zn(2+)</name>
        <dbReference type="ChEBI" id="CHEBI:29105"/>
        <label>1</label>
    </ligand>
</feature>
<dbReference type="GO" id="GO:0004416">
    <property type="term" value="F:hydroxyacylglutathione hydrolase activity"/>
    <property type="evidence" value="ECO:0007669"/>
    <property type="project" value="UniProtKB-UniRule"/>
</dbReference>
<evidence type="ECO:0000256" key="5">
    <source>
        <dbReference type="ARBA" id="ARBA00022801"/>
    </source>
</evidence>
<dbReference type="SMART" id="SM00849">
    <property type="entry name" value="Lactamase_B"/>
    <property type="match status" value="1"/>
</dbReference>
<evidence type="ECO:0000256" key="1">
    <source>
        <dbReference type="ARBA" id="ARBA00001623"/>
    </source>
</evidence>
<evidence type="ECO:0000256" key="2">
    <source>
        <dbReference type="ARBA" id="ARBA00004963"/>
    </source>
</evidence>
<dbReference type="CDD" id="cd07723">
    <property type="entry name" value="hydroxyacylglutathione_hydrolase_MBL-fold"/>
    <property type="match status" value="1"/>
</dbReference>
<dbReference type="InterPro" id="IPR035680">
    <property type="entry name" value="Clx_II_MBL"/>
</dbReference>
<protein>
    <recommendedName>
        <fullName evidence="7">Hydroxyacylglutathione hydrolase</fullName>
        <ecNumber evidence="7">3.1.2.6</ecNumber>
    </recommendedName>
    <alternativeName>
        <fullName evidence="7">Glyoxalase II</fullName>
        <shortName evidence="7">Glx II</shortName>
    </alternativeName>
</protein>
<dbReference type="GO" id="GO:0046872">
    <property type="term" value="F:metal ion binding"/>
    <property type="evidence" value="ECO:0007669"/>
    <property type="project" value="UniProtKB-KW"/>
</dbReference>
<dbReference type="InterPro" id="IPR032282">
    <property type="entry name" value="HAGH_C"/>
</dbReference>
<dbReference type="PANTHER" id="PTHR43705">
    <property type="entry name" value="HYDROXYACYLGLUTATHIONE HYDROLASE"/>
    <property type="match status" value="1"/>
</dbReference>
<organism evidence="9 10">
    <name type="scientific">Iodidimonas nitroreducens</name>
    <dbReference type="NCBI Taxonomy" id="1236968"/>
    <lineage>
        <taxon>Bacteria</taxon>
        <taxon>Pseudomonadati</taxon>
        <taxon>Pseudomonadota</taxon>
        <taxon>Alphaproteobacteria</taxon>
        <taxon>Iodidimonadales</taxon>
        <taxon>Iodidimonadaceae</taxon>
        <taxon>Iodidimonas</taxon>
    </lineage>
</organism>
<feature type="binding site" evidence="7">
    <location>
        <position position="117"/>
    </location>
    <ligand>
        <name>Zn(2+)</name>
        <dbReference type="ChEBI" id="CHEBI:29105"/>
        <label>1</label>
    </ligand>
</feature>
<evidence type="ECO:0000256" key="7">
    <source>
        <dbReference type="HAMAP-Rule" id="MF_01374"/>
    </source>
</evidence>
<dbReference type="Pfam" id="PF00753">
    <property type="entry name" value="Lactamase_B"/>
    <property type="match status" value="1"/>
</dbReference>
<reference evidence="9 10" key="1">
    <citation type="submission" date="2019-09" db="EMBL/GenBank/DDBJ databases">
        <title>NBRP : Genome information of microbial organism related human and environment.</title>
        <authorList>
            <person name="Hattori M."/>
            <person name="Oshima K."/>
            <person name="Inaba H."/>
            <person name="Suda W."/>
            <person name="Sakamoto M."/>
            <person name="Iino T."/>
            <person name="Kitahara M."/>
            <person name="Oshida Y."/>
            <person name="Iida T."/>
            <person name="Kudo T."/>
            <person name="Itoh T."/>
            <person name="Ohkuma M."/>
        </authorList>
    </citation>
    <scope>NUCLEOTIDE SEQUENCE [LARGE SCALE GENOMIC DNA]</scope>
    <source>
        <strain evidence="9 10">Q-1</strain>
    </source>
</reference>
<sequence>MAEFAIELVFIEQPLANYVYLLRENQSGHVAVVDPGWAAPVIKALEKRGWTPDVILLTHHHADHIGATKELKDRYQARVIAPDAERHRIPHADEWVREGESVHIGEARGEVIALPGHTLGHVAYHFPKEKALFCGDTLFSLGCGRLFEGTAAQMWQSLSKLAALPDETLMCCAHEYTEANGRFALTIEPGNKALHTRMNEVKALRLEGQPTVPSNIGIERATNPFLRPHSPEIRAHFGMESANDAEIFGAIRKAKDSF</sequence>
<dbReference type="PIRSF" id="PIRSF005457">
    <property type="entry name" value="Glx"/>
    <property type="match status" value="1"/>
</dbReference>
<dbReference type="HAMAP" id="MF_01374">
    <property type="entry name" value="Glyoxalase_2"/>
    <property type="match status" value="1"/>
</dbReference>
<dbReference type="PANTHER" id="PTHR43705:SF1">
    <property type="entry name" value="HYDROXYACYLGLUTATHIONE HYDROLASE GLOB"/>
    <property type="match status" value="1"/>
</dbReference>
<dbReference type="Gene3D" id="3.60.15.10">
    <property type="entry name" value="Ribonuclease Z/Hydroxyacylglutathione hydrolase-like"/>
    <property type="match status" value="1"/>
</dbReference>
<keyword evidence="6 7" id="KW-0862">Zinc</keyword>
<comment type="pathway">
    <text evidence="2 7">Secondary metabolite metabolism; methylglyoxal degradation; (R)-lactate from methylglyoxal: step 2/2.</text>
</comment>
<name>A0A5A7N6H6_9PROT</name>
<comment type="catalytic activity">
    <reaction evidence="1 7">
        <text>an S-(2-hydroxyacyl)glutathione + H2O = a 2-hydroxy carboxylate + glutathione + H(+)</text>
        <dbReference type="Rhea" id="RHEA:21864"/>
        <dbReference type="ChEBI" id="CHEBI:15377"/>
        <dbReference type="ChEBI" id="CHEBI:15378"/>
        <dbReference type="ChEBI" id="CHEBI:57925"/>
        <dbReference type="ChEBI" id="CHEBI:58896"/>
        <dbReference type="ChEBI" id="CHEBI:71261"/>
        <dbReference type="EC" id="3.1.2.6"/>
    </reaction>
</comment>
<accession>A0A5A7N6H6</accession>
<dbReference type="NCBIfam" id="TIGR03413">
    <property type="entry name" value="GSH_gloB"/>
    <property type="match status" value="1"/>
</dbReference>
<dbReference type="EMBL" id="BKCN01000001">
    <property type="protein sequence ID" value="GER02679.1"/>
    <property type="molecule type" value="Genomic_DNA"/>
</dbReference>
<evidence type="ECO:0000313" key="10">
    <source>
        <dbReference type="Proteomes" id="UP000324996"/>
    </source>
</evidence>
<feature type="binding site" evidence="7">
    <location>
        <position position="174"/>
    </location>
    <ligand>
        <name>Zn(2+)</name>
        <dbReference type="ChEBI" id="CHEBI:29105"/>
        <label>2</label>
    </ligand>
</feature>
<dbReference type="RefSeq" id="WP_042082657.1">
    <property type="nucleotide sequence ID" value="NZ_BKCN01000001.1"/>
</dbReference>
<keyword evidence="4 7" id="KW-0479">Metal-binding</keyword>
<dbReference type="UniPathway" id="UPA00619">
    <property type="reaction ID" value="UER00676"/>
</dbReference>
<evidence type="ECO:0000256" key="6">
    <source>
        <dbReference type="ARBA" id="ARBA00022833"/>
    </source>
</evidence>
<dbReference type="Pfam" id="PF16123">
    <property type="entry name" value="HAGH_C"/>
    <property type="match status" value="1"/>
</dbReference>
<comment type="caution">
    <text evidence="9">The sequence shown here is derived from an EMBL/GenBank/DDBJ whole genome shotgun (WGS) entry which is preliminary data.</text>
</comment>
<comment type="cofactor">
    <cofactor evidence="7">
        <name>Zn(2+)</name>
        <dbReference type="ChEBI" id="CHEBI:29105"/>
    </cofactor>
    <text evidence="7">Binds 2 Zn(2+) ions per subunit.</text>
</comment>
<dbReference type="InterPro" id="IPR036866">
    <property type="entry name" value="RibonucZ/Hydroxyglut_hydro"/>
</dbReference>
<feature type="binding site" evidence="7">
    <location>
        <position position="136"/>
    </location>
    <ligand>
        <name>Zn(2+)</name>
        <dbReference type="ChEBI" id="CHEBI:29105"/>
        <label>1</label>
    </ligand>
</feature>
<dbReference type="SUPFAM" id="SSF56281">
    <property type="entry name" value="Metallo-hydrolase/oxidoreductase"/>
    <property type="match status" value="1"/>
</dbReference>
<dbReference type="InterPro" id="IPR017782">
    <property type="entry name" value="Hydroxyacylglutathione_Hdrlase"/>
</dbReference>
<feature type="binding site" evidence="7">
    <location>
        <position position="64"/>
    </location>
    <ligand>
        <name>Zn(2+)</name>
        <dbReference type="ChEBI" id="CHEBI:29105"/>
        <label>2</label>
    </ligand>
</feature>
<feature type="binding site" evidence="7">
    <location>
        <position position="59"/>
    </location>
    <ligand>
        <name>Zn(2+)</name>
        <dbReference type="ChEBI" id="CHEBI:29105"/>
        <label>1</label>
    </ligand>
</feature>
<dbReference type="InterPro" id="IPR001279">
    <property type="entry name" value="Metallo-B-lactamas"/>
</dbReference>
<evidence type="ECO:0000256" key="4">
    <source>
        <dbReference type="ARBA" id="ARBA00022723"/>
    </source>
</evidence>
<dbReference type="Proteomes" id="UP000324996">
    <property type="component" value="Unassembled WGS sequence"/>
</dbReference>
<dbReference type="AlphaFoldDB" id="A0A5A7N6H6"/>
<comment type="function">
    <text evidence="7">Thiolesterase that catalyzes the hydrolysis of S-D-lactoyl-glutathione to form glutathione and D-lactic acid.</text>
</comment>
<evidence type="ECO:0000313" key="9">
    <source>
        <dbReference type="EMBL" id="GER02679.1"/>
    </source>
</evidence>
<evidence type="ECO:0000256" key="3">
    <source>
        <dbReference type="ARBA" id="ARBA00006759"/>
    </source>
</evidence>
<dbReference type="GO" id="GO:0019243">
    <property type="term" value="P:methylglyoxal catabolic process to D-lactate via S-lactoyl-glutathione"/>
    <property type="evidence" value="ECO:0007669"/>
    <property type="project" value="UniProtKB-UniRule"/>
</dbReference>
<evidence type="ECO:0000259" key="8">
    <source>
        <dbReference type="SMART" id="SM00849"/>
    </source>
</evidence>